<evidence type="ECO:0000256" key="1">
    <source>
        <dbReference type="SAM" id="MobiDB-lite"/>
    </source>
</evidence>
<comment type="caution">
    <text evidence="2">The sequence shown here is derived from an EMBL/GenBank/DDBJ whole genome shotgun (WGS) entry which is preliminary data.</text>
</comment>
<evidence type="ECO:0000313" key="2">
    <source>
        <dbReference type="EMBL" id="PRP75195.1"/>
    </source>
</evidence>
<dbReference type="InParanoid" id="A0A2P6MU02"/>
<organism evidence="2 3">
    <name type="scientific">Planoprotostelium fungivorum</name>
    <dbReference type="NCBI Taxonomy" id="1890364"/>
    <lineage>
        <taxon>Eukaryota</taxon>
        <taxon>Amoebozoa</taxon>
        <taxon>Evosea</taxon>
        <taxon>Variosea</taxon>
        <taxon>Cavosteliida</taxon>
        <taxon>Cavosteliaceae</taxon>
        <taxon>Planoprotostelium</taxon>
    </lineage>
</organism>
<dbReference type="AlphaFoldDB" id="A0A2P6MU02"/>
<gene>
    <name evidence="2" type="ORF">PROFUN_15958</name>
</gene>
<accession>A0A2P6MU02</accession>
<proteinExistence type="predicted"/>
<dbReference type="Proteomes" id="UP000241769">
    <property type="component" value="Unassembled WGS sequence"/>
</dbReference>
<keyword evidence="3" id="KW-1185">Reference proteome</keyword>
<sequence>MTKLLNYTCKTYRKIPKNRTVCAHTLTIDIGKLHYIFLFTTNYGAVKCKIAVKLAKDSYWLQKKGTFLGCVAKHTPPEYNTVALFVCPAFNSFSHTEFLNPLYGTILRPPHGMKIQHLPKGIREISEEREWSRCKEQNQEKNSAGSSS</sequence>
<protein>
    <submittedName>
        <fullName evidence="2">Uncharacterized protein</fullName>
    </submittedName>
</protein>
<feature type="compositionally biased region" description="Basic and acidic residues" evidence="1">
    <location>
        <begin position="129"/>
        <end position="139"/>
    </location>
</feature>
<reference evidence="2 3" key="1">
    <citation type="journal article" date="2018" name="Genome Biol. Evol.">
        <title>Multiple Roots of Fruiting Body Formation in Amoebozoa.</title>
        <authorList>
            <person name="Hillmann F."/>
            <person name="Forbes G."/>
            <person name="Novohradska S."/>
            <person name="Ferling I."/>
            <person name="Riege K."/>
            <person name="Groth M."/>
            <person name="Westermann M."/>
            <person name="Marz M."/>
            <person name="Spaller T."/>
            <person name="Winckler T."/>
            <person name="Schaap P."/>
            <person name="Glockner G."/>
        </authorList>
    </citation>
    <scope>NUCLEOTIDE SEQUENCE [LARGE SCALE GENOMIC DNA]</scope>
    <source>
        <strain evidence="2 3">Jena</strain>
    </source>
</reference>
<evidence type="ECO:0000313" key="3">
    <source>
        <dbReference type="Proteomes" id="UP000241769"/>
    </source>
</evidence>
<dbReference type="EMBL" id="MDYQ01000411">
    <property type="protein sequence ID" value="PRP75195.1"/>
    <property type="molecule type" value="Genomic_DNA"/>
</dbReference>
<name>A0A2P6MU02_9EUKA</name>
<feature type="region of interest" description="Disordered" evidence="1">
    <location>
        <begin position="129"/>
        <end position="148"/>
    </location>
</feature>